<dbReference type="InterPro" id="IPR017850">
    <property type="entry name" value="Alkaline_phosphatase_core_sf"/>
</dbReference>
<dbReference type="PROSITE" id="PS00523">
    <property type="entry name" value="SULFATASE_1"/>
    <property type="match status" value="1"/>
</dbReference>
<dbReference type="PROSITE" id="PS00149">
    <property type="entry name" value="SULFATASE_2"/>
    <property type="match status" value="1"/>
</dbReference>
<name>A0A4Q9FM31_9FLAO</name>
<evidence type="ECO:0000256" key="1">
    <source>
        <dbReference type="ARBA" id="ARBA00008779"/>
    </source>
</evidence>
<evidence type="ECO:0000256" key="2">
    <source>
        <dbReference type="ARBA" id="ARBA00022801"/>
    </source>
</evidence>
<evidence type="ECO:0000256" key="3">
    <source>
        <dbReference type="SAM" id="SignalP"/>
    </source>
</evidence>
<protein>
    <submittedName>
        <fullName evidence="5">Arylsulfatase</fullName>
    </submittedName>
</protein>
<sequence length="503" mass="55712">MNILTPLKSAVFAVLICIAFNACAQRANPNIVIIYVDDLGYGDIGVNGAIGVETPHIDKLASNGLNFTDAHCSASTCTPSRYSLLTGSYAFRRKAHILEGDAPLIIDPNMGTLPKMLQKAGYNTGIVGKWHLGLGNGKIDWNKKIPLGPEEVGFDYSFLIPATGDRVPCVFVENQEVVNLDPNDPITVSYGTRIEGYPWGFQHPELLKQHTDPYHQGAVINGISRIGYMKGGKEALWVDEEIPFVLSDKATAYIDENKDNPFFLYFSLHDIHQPRIANIKFVESSTMGPRGDVIAQMDWCVGQISKALEKQGLLENTLMIFTSDNGPILDDGYLDYARELVGDHKPGGVYRGSKYSAYEAGTRMPTIVHWPKEVKAGTSSALLSQVDLYASLASLVNQKIAKDDGVDSKNFIDAWLGKSSKGREFLLEEAYTYGLRMGNWKYIMPKDKPVPNWIVQKFVDPGFHPEPQLFNLDEDPSESKNMADENPEVVAKMEAELKSILEK</sequence>
<dbReference type="GO" id="GO:0016787">
    <property type="term" value="F:hydrolase activity"/>
    <property type="evidence" value="ECO:0007669"/>
    <property type="project" value="UniProtKB-KW"/>
</dbReference>
<accession>A0A4Q9FM31</accession>
<dbReference type="SUPFAM" id="SSF53649">
    <property type="entry name" value="Alkaline phosphatase-like"/>
    <property type="match status" value="1"/>
</dbReference>
<dbReference type="Gene3D" id="3.40.720.10">
    <property type="entry name" value="Alkaline Phosphatase, subunit A"/>
    <property type="match status" value="1"/>
</dbReference>
<gene>
    <name evidence="5" type="ORF">EYD45_02965</name>
</gene>
<dbReference type="PANTHER" id="PTHR43751:SF6">
    <property type="entry name" value="N-ACETYLGALACTOSAMINE-6-O-SULFATASE"/>
    <property type="match status" value="1"/>
</dbReference>
<reference evidence="5 6" key="1">
    <citation type="submission" date="2019-02" db="EMBL/GenBank/DDBJ databases">
        <title>Hyunsoonleella sp., isolated from marine sediment.</title>
        <authorList>
            <person name="Liu B.-T."/>
        </authorList>
    </citation>
    <scope>NUCLEOTIDE SEQUENCE [LARGE SCALE GENOMIC DNA]</scope>
    <source>
        <strain evidence="5 6">T58</strain>
    </source>
</reference>
<feature type="domain" description="Sulfatase N-terminal" evidence="4">
    <location>
        <begin position="29"/>
        <end position="396"/>
    </location>
</feature>
<feature type="chain" id="PRO_5020326157" evidence="3">
    <location>
        <begin position="25"/>
        <end position="503"/>
    </location>
</feature>
<dbReference type="RefSeq" id="WP_130962847.1">
    <property type="nucleotide sequence ID" value="NZ_SIRT01000001.1"/>
</dbReference>
<proteinExistence type="inferred from homology"/>
<dbReference type="OrthoDB" id="9765065at2"/>
<dbReference type="Pfam" id="PF00884">
    <property type="entry name" value="Sulfatase"/>
    <property type="match status" value="1"/>
</dbReference>
<keyword evidence="6" id="KW-1185">Reference proteome</keyword>
<dbReference type="InterPro" id="IPR024607">
    <property type="entry name" value="Sulfatase_CS"/>
</dbReference>
<dbReference type="PANTHER" id="PTHR43751">
    <property type="entry name" value="SULFATASE"/>
    <property type="match status" value="1"/>
</dbReference>
<dbReference type="CDD" id="cd16143">
    <property type="entry name" value="ARS_like"/>
    <property type="match status" value="1"/>
</dbReference>
<evidence type="ECO:0000313" key="5">
    <source>
        <dbReference type="EMBL" id="TBN06860.1"/>
    </source>
</evidence>
<dbReference type="Gene3D" id="3.30.1120.10">
    <property type="match status" value="1"/>
</dbReference>
<comment type="similarity">
    <text evidence="1">Belongs to the sulfatase family.</text>
</comment>
<dbReference type="AlphaFoldDB" id="A0A4Q9FM31"/>
<evidence type="ECO:0000259" key="4">
    <source>
        <dbReference type="Pfam" id="PF00884"/>
    </source>
</evidence>
<comment type="caution">
    <text evidence="5">The sequence shown here is derived from an EMBL/GenBank/DDBJ whole genome shotgun (WGS) entry which is preliminary data.</text>
</comment>
<evidence type="ECO:0000313" key="6">
    <source>
        <dbReference type="Proteomes" id="UP000291142"/>
    </source>
</evidence>
<dbReference type="InterPro" id="IPR052701">
    <property type="entry name" value="GAG_Ulvan_Degrading_Sulfatases"/>
</dbReference>
<keyword evidence="3" id="KW-0732">Signal</keyword>
<keyword evidence="2" id="KW-0378">Hydrolase</keyword>
<dbReference type="EMBL" id="SIRT01000001">
    <property type="protein sequence ID" value="TBN06860.1"/>
    <property type="molecule type" value="Genomic_DNA"/>
</dbReference>
<dbReference type="Proteomes" id="UP000291142">
    <property type="component" value="Unassembled WGS sequence"/>
</dbReference>
<organism evidence="5 6">
    <name type="scientific">Hyunsoonleella flava</name>
    <dbReference type="NCBI Taxonomy" id="2527939"/>
    <lineage>
        <taxon>Bacteria</taxon>
        <taxon>Pseudomonadati</taxon>
        <taxon>Bacteroidota</taxon>
        <taxon>Flavobacteriia</taxon>
        <taxon>Flavobacteriales</taxon>
        <taxon>Flavobacteriaceae</taxon>
    </lineage>
</organism>
<dbReference type="InterPro" id="IPR000917">
    <property type="entry name" value="Sulfatase_N"/>
</dbReference>
<feature type="signal peptide" evidence="3">
    <location>
        <begin position="1"/>
        <end position="24"/>
    </location>
</feature>